<dbReference type="Gene3D" id="3.40.30.10">
    <property type="entry name" value="Glutaredoxin"/>
    <property type="match status" value="1"/>
</dbReference>
<dbReference type="KEGG" id="mmab:HQ865_09720"/>
<feature type="binding site" evidence="3">
    <location>
        <position position="86"/>
    </location>
    <ligand>
        <name>Cu cation</name>
        <dbReference type="ChEBI" id="CHEBI:23378"/>
    </ligand>
</feature>
<feature type="signal peptide" evidence="5">
    <location>
        <begin position="1"/>
        <end position="22"/>
    </location>
</feature>
<proteinExistence type="inferred from homology"/>
<evidence type="ECO:0000256" key="5">
    <source>
        <dbReference type="SAM" id="SignalP"/>
    </source>
</evidence>
<feature type="chain" id="PRO_5028816052" evidence="5">
    <location>
        <begin position="23"/>
        <end position="219"/>
    </location>
</feature>
<dbReference type="GO" id="GO:0046872">
    <property type="term" value="F:metal ion binding"/>
    <property type="evidence" value="ECO:0007669"/>
    <property type="project" value="UniProtKB-KW"/>
</dbReference>
<keyword evidence="3" id="KW-0479">Metal-binding</keyword>
<dbReference type="InterPro" id="IPR003782">
    <property type="entry name" value="SCO1/SenC"/>
</dbReference>
<keyword evidence="4" id="KW-1015">Disulfide bond</keyword>
<feature type="binding site" evidence="3">
    <location>
        <position position="90"/>
    </location>
    <ligand>
        <name>Cu cation</name>
        <dbReference type="ChEBI" id="CHEBI:23378"/>
    </ligand>
</feature>
<accession>A0A7D4PTW3</accession>
<evidence type="ECO:0000259" key="6">
    <source>
        <dbReference type="PROSITE" id="PS51352"/>
    </source>
</evidence>
<organism evidence="7 8">
    <name type="scientific">Mucilaginibacter mali</name>
    <dbReference type="NCBI Taxonomy" id="2740462"/>
    <lineage>
        <taxon>Bacteria</taxon>
        <taxon>Pseudomonadati</taxon>
        <taxon>Bacteroidota</taxon>
        <taxon>Sphingobacteriia</taxon>
        <taxon>Sphingobacteriales</taxon>
        <taxon>Sphingobacteriaceae</taxon>
        <taxon>Mucilaginibacter</taxon>
    </lineage>
</organism>
<comment type="similarity">
    <text evidence="1">Belongs to the SCO1/2 family.</text>
</comment>
<evidence type="ECO:0000256" key="3">
    <source>
        <dbReference type="PIRSR" id="PIRSR603782-1"/>
    </source>
</evidence>
<dbReference type="RefSeq" id="WP_173414713.1">
    <property type="nucleotide sequence ID" value="NZ_CP054139.1"/>
</dbReference>
<dbReference type="Pfam" id="PF02630">
    <property type="entry name" value="SCO1-SenC"/>
    <property type="match status" value="1"/>
</dbReference>
<evidence type="ECO:0000256" key="1">
    <source>
        <dbReference type="ARBA" id="ARBA00010996"/>
    </source>
</evidence>
<reference evidence="7 8" key="1">
    <citation type="submission" date="2020-05" db="EMBL/GenBank/DDBJ databases">
        <title>Mucilaginibacter mali sp. nov.</title>
        <authorList>
            <person name="Kim H.S."/>
            <person name="Lee K.C."/>
            <person name="Suh M.K."/>
            <person name="Kim J.-S."/>
            <person name="Han K.-I."/>
            <person name="Eom M.K."/>
            <person name="Shin Y.K."/>
            <person name="Lee J.-S."/>
        </authorList>
    </citation>
    <scope>NUCLEOTIDE SEQUENCE [LARGE SCALE GENOMIC DNA]</scope>
    <source>
        <strain evidence="7 8">G2-14</strain>
    </source>
</reference>
<sequence>MRKILILLSCVAIGISACKSGAGNNNALPILGNREAVTKTVDGKTVTDTVYQTIPAFKFVNQYGDSITNKNLNGMIYVADFFFTSCPSICPVMHRNMLNVYNEFKNVANFKILSHTIDPKYDSVAVMKKYADKLDISGQSWWFLQGKKEETYKLAESYLAHAADDAKAPGGHIHDGYFLLIDKQKHIRGAYDGTDAAQVTKLIADIKILQAEPDQSMAQ</sequence>
<feature type="disulfide bond" description="Redox-active" evidence="4">
    <location>
        <begin position="86"/>
        <end position="90"/>
    </location>
</feature>
<dbReference type="Proteomes" id="UP000505355">
    <property type="component" value="Chromosome"/>
</dbReference>
<dbReference type="PROSITE" id="PS51257">
    <property type="entry name" value="PROKAR_LIPOPROTEIN"/>
    <property type="match status" value="1"/>
</dbReference>
<dbReference type="PANTHER" id="PTHR12151:SF25">
    <property type="entry name" value="LINALOOL DEHYDRATASE_ISOMERASE DOMAIN-CONTAINING PROTEIN"/>
    <property type="match status" value="1"/>
</dbReference>
<dbReference type="SUPFAM" id="SSF52833">
    <property type="entry name" value="Thioredoxin-like"/>
    <property type="match status" value="1"/>
</dbReference>
<keyword evidence="5" id="KW-0732">Signal</keyword>
<evidence type="ECO:0000313" key="7">
    <source>
        <dbReference type="EMBL" id="QKJ30023.1"/>
    </source>
</evidence>
<evidence type="ECO:0000313" key="8">
    <source>
        <dbReference type="Proteomes" id="UP000505355"/>
    </source>
</evidence>
<dbReference type="EMBL" id="CP054139">
    <property type="protein sequence ID" value="QKJ30023.1"/>
    <property type="molecule type" value="Genomic_DNA"/>
</dbReference>
<dbReference type="CDD" id="cd02968">
    <property type="entry name" value="SCO"/>
    <property type="match status" value="1"/>
</dbReference>
<dbReference type="InterPro" id="IPR036249">
    <property type="entry name" value="Thioredoxin-like_sf"/>
</dbReference>
<feature type="binding site" evidence="3">
    <location>
        <position position="174"/>
    </location>
    <ligand>
        <name>Cu cation</name>
        <dbReference type="ChEBI" id="CHEBI:23378"/>
    </ligand>
</feature>
<keyword evidence="8" id="KW-1185">Reference proteome</keyword>
<keyword evidence="2 3" id="KW-0186">Copper</keyword>
<name>A0A7D4PTW3_9SPHI</name>
<evidence type="ECO:0000256" key="2">
    <source>
        <dbReference type="ARBA" id="ARBA00023008"/>
    </source>
</evidence>
<protein>
    <submittedName>
        <fullName evidence="7">SCO family protein</fullName>
    </submittedName>
</protein>
<feature type="domain" description="Thioredoxin" evidence="6">
    <location>
        <begin position="48"/>
        <end position="211"/>
    </location>
</feature>
<dbReference type="InterPro" id="IPR013766">
    <property type="entry name" value="Thioredoxin_domain"/>
</dbReference>
<dbReference type="PROSITE" id="PS51352">
    <property type="entry name" value="THIOREDOXIN_2"/>
    <property type="match status" value="1"/>
</dbReference>
<evidence type="ECO:0000256" key="4">
    <source>
        <dbReference type="PIRSR" id="PIRSR603782-2"/>
    </source>
</evidence>
<gene>
    <name evidence="7" type="ORF">HQ865_09720</name>
</gene>
<dbReference type="PANTHER" id="PTHR12151">
    <property type="entry name" value="ELECTRON TRANSPORT PROTIN SCO1/SENC FAMILY MEMBER"/>
    <property type="match status" value="1"/>
</dbReference>
<dbReference type="AlphaFoldDB" id="A0A7D4PTW3"/>